<dbReference type="PANTHER" id="PTHR19321">
    <property type="entry name" value="PROTEIN REGULATOR OF CYTOKINESIS 1 PRC1-RELATED"/>
    <property type="match status" value="1"/>
</dbReference>
<reference evidence="2" key="1">
    <citation type="submission" date="2016-10" db="EMBL/GenBank/DDBJ databases">
        <authorList>
            <person name="Benchimol M."/>
            <person name="Almeida L.G."/>
            <person name="Vasconcelos A.T."/>
            <person name="Perreira-Neves A."/>
            <person name="Rosa I.A."/>
            <person name="Tasca T."/>
            <person name="Bogo M.R."/>
            <person name="de Souza W."/>
        </authorList>
    </citation>
    <scope>NUCLEOTIDE SEQUENCE [LARGE SCALE GENOMIC DNA]</scope>
    <source>
        <strain evidence="2">K</strain>
    </source>
</reference>
<dbReference type="GO" id="GO:0005737">
    <property type="term" value="C:cytoplasm"/>
    <property type="evidence" value="ECO:0007669"/>
    <property type="project" value="TreeGrafter"/>
</dbReference>
<dbReference type="GO" id="GO:0008017">
    <property type="term" value="F:microtubule binding"/>
    <property type="evidence" value="ECO:0007669"/>
    <property type="project" value="InterPro"/>
</dbReference>
<dbReference type="Proteomes" id="UP000179807">
    <property type="component" value="Unassembled WGS sequence"/>
</dbReference>
<dbReference type="InterPro" id="IPR007145">
    <property type="entry name" value="MAP65_Ase1_PRC1"/>
</dbReference>
<dbReference type="GeneID" id="94826373"/>
<dbReference type="EMBL" id="MLAK01000594">
    <property type="protein sequence ID" value="OHT11117.1"/>
    <property type="molecule type" value="Genomic_DNA"/>
</dbReference>
<name>A0A1J4KNX0_9EUKA</name>
<dbReference type="GO" id="GO:0000226">
    <property type="term" value="P:microtubule cytoskeleton organization"/>
    <property type="evidence" value="ECO:0007669"/>
    <property type="project" value="InterPro"/>
</dbReference>
<organism evidence="2 3">
    <name type="scientific">Tritrichomonas foetus</name>
    <dbReference type="NCBI Taxonomy" id="1144522"/>
    <lineage>
        <taxon>Eukaryota</taxon>
        <taxon>Metamonada</taxon>
        <taxon>Parabasalia</taxon>
        <taxon>Tritrichomonadida</taxon>
        <taxon>Tritrichomonadidae</taxon>
        <taxon>Tritrichomonas</taxon>
    </lineage>
</organism>
<evidence type="ECO:0000313" key="3">
    <source>
        <dbReference type="Proteomes" id="UP000179807"/>
    </source>
</evidence>
<proteinExistence type="predicted"/>
<feature type="region of interest" description="Disordered" evidence="1">
    <location>
        <begin position="1"/>
        <end position="46"/>
    </location>
</feature>
<keyword evidence="3" id="KW-1185">Reference proteome</keyword>
<dbReference type="PANTHER" id="PTHR19321:SF41">
    <property type="entry name" value="FASCETTO-RELATED"/>
    <property type="match status" value="1"/>
</dbReference>
<accession>A0A1J4KNX0</accession>
<protein>
    <submittedName>
        <fullName evidence="2">Uncharacterized protein</fullName>
    </submittedName>
</protein>
<feature type="compositionally biased region" description="Low complexity" evidence="1">
    <location>
        <begin position="24"/>
        <end position="33"/>
    </location>
</feature>
<dbReference type="RefSeq" id="XP_068364253.1">
    <property type="nucleotide sequence ID" value="XM_068491669.1"/>
</dbReference>
<dbReference type="Pfam" id="PF03999">
    <property type="entry name" value="MAP65_ASE1"/>
    <property type="match status" value="1"/>
</dbReference>
<evidence type="ECO:0000313" key="2">
    <source>
        <dbReference type="EMBL" id="OHT11117.1"/>
    </source>
</evidence>
<dbReference type="GO" id="GO:0005819">
    <property type="term" value="C:spindle"/>
    <property type="evidence" value="ECO:0007669"/>
    <property type="project" value="TreeGrafter"/>
</dbReference>
<comment type="caution">
    <text evidence="2">The sequence shown here is derived from an EMBL/GenBank/DDBJ whole genome shotgun (WGS) entry which is preliminary data.</text>
</comment>
<evidence type="ECO:0000256" key="1">
    <source>
        <dbReference type="SAM" id="MobiDB-lite"/>
    </source>
</evidence>
<dbReference type="AlphaFoldDB" id="A0A1J4KNX0"/>
<gene>
    <name evidence="2" type="ORF">TRFO_04077</name>
</gene>
<dbReference type="VEuPathDB" id="TrichDB:TRFO_04077"/>
<feature type="compositionally biased region" description="Basic and acidic residues" evidence="1">
    <location>
        <begin position="1"/>
        <end position="10"/>
    </location>
</feature>
<sequence>MSTSKTRDSSQKQIHFELPPDDSIPPQISSPDPIRTKTDSKPSPMKFDFDKESCTSVDTSSFVLDVDPTNLESLWLELGLLPSEIEKEKNKLNRLISEVRYNAKKAATNEKLKLIDDINKIKERHISLIRAIGGSEEECELVEDSGYEGTLRQRLAEVQAHFQMFEPRCQEVISQFEKLKEKTDELFDKIGYSIDDRGEFAEIGENDLSEERKKRFIEKAKELEDEIQVRGIDFAKMKEKVEGIANKIGVKLSPRIASLFELNDISTTSFEAVQEYLEDLSLIRNSRIAQISELALEISHEWELLGISDAERKAFIESHAQLTEKCVQECSDEVVRLRNLRNEKLPELIERAKSEILTICQTLHFPQNETDKILSDVKIDECNNMATFNAYEAVVIDLRRLLVISQPIIDLIRQKDEIVKEYEEISSKEEQGKENQINKDEKSIDPKTDKVKRRYKFVLPRLEKKILLATIEFKQTNGTDFMWNGSKLSDSYEHIILSNTELSQLRTETRRKSIGSRKSLGTSVTSKTSKNNINFLFE</sequence>
<dbReference type="OrthoDB" id="642895at2759"/>